<dbReference type="Proteomes" id="UP001574673">
    <property type="component" value="Unassembled WGS sequence"/>
</dbReference>
<dbReference type="InterPro" id="IPR033948">
    <property type="entry name" value="ETF_beta_N"/>
</dbReference>
<evidence type="ECO:0000256" key="4">
    <source>
        <dbReference type="ARBA" id="ARBA00022982"/>
    </source>
</evidence>
<protein>
    <recommendedName>
        <fullName evidence="2">Electron transfer flavoprotein subunit beta</fullName>
    </recommendedName>
</protein>
<dbReference type="SMART" id="SM00893">
    <property type="entry name" value="ETF"/>
    <property type="match status" value="1"/>
</dbReference>
<evidence type="ECO:0000313" key="6">
    <source>
        <dbReference type="EMBL" id="MFA9949886.1"/>
    </source>
</evidence>
<name>A0ABV4UE03_9RHOO</name>
<dbReference type="PIRSF" id="PIRSF000090">
    <property type="entry name" value="Beta-ETF"/>
    <property type="match status" value="1"/>
</dbReference>
<proteinExistence type="inferred from homology"/>
<comment type="similarity">
    <text evidence="1">Belongs to the ETF beta-subunit/FixA family.</text>
</comment>
<accession>A0ABV4UE03</accession>
<dbReference type="PANTHER" id="PTHR21294:SF8">
    <property type="entry name" value="ELECTRON TRANSFER FLAVOPROTEIN SUBUNIT BETA"/>
    <property type="match status" value="1"/>
</dbReference>
<dbReference type="CDD" id="cd01714">
    <property type="entry name" value="ETF_beta"/>
    <property type="match status" value="1"/>
</dbReference>
<dbReference type="RefSeq" id="WP_418890983.1">
    <property type="nucleotide sequence ID" value="NZ_JBEUWX010000002.1"/>
</dbReference>
<dbReference type="PANTHER" id="PTHR21294">
    <property type="entry name" value="ELECTRON TRANSFER FLAVOPROTEIN BETA-SUBUNIT"/>
    <property type="match status" value="1"/>
</dbReference>
<dbReference type="InterPro" id="IPR012255">
    <property type="entry name" value="ETF_b"/>
</dbReference>
<feature type="domain" description="Electron transfer flavoprotein alpha/beta-subunit N-terminal" evidence="5">
    <location>
        <begin position="29"/>
        <end position="217"/>
    </location>
</feature>
<keyword evidence="7" id="KW-1185">Reference proteome</keyword>
<dbReference type="Pfam" id="PF01012">
    <property type="entry name" value="ETF"/>
    <property type="match status" value="1"/>
</dbReference>
<keyword evidence="3" id="KW-0813">Transport</keyword>
<evidence type="ECO:0000259" key="5">
    <source>
        <dbReference type="SMART" id="SM00893"/>
    </source>
</evidence>
<gene>
    <name evidence="6" type="ORF">ABCS64_06050</name>
</gene>
<dbReference type="SUPFAM" id="SSF52402">
    <property type="entry name" value="Adenine nucleotide alpha hydrolases-like"/>
    <property type="match status" value="1"/>
</dbReference>
<dbReference type="Gene3D" id="3.40.50.620">
    <property type="entry name" value="HUPs"/>
    <property type="match status" value="1"/>
</dbReference>
<dbReference type="InterPro" id="IPR014729">
    <property type="entry name" value="Rossmann-like_a/b/a_fold"/>
</dbReference>
<dbReference type="EMBL" id="JBEUWX010000002">
    <property type="protein sequence ID" value="MFA9949886.1"/>
    <property type="molecule type" value="Genomic_DNA"/>
</dbReference>
<evidence type="ECO:0000256" key="2">
    <source>
        <dbReference type="ARBA" id="ARBA00016797"/>
    </source>
</evidence>
<evidence type="ECO:0000256" key="3">
    <source>
        <dbReference type="ARBA" id="ARBA00022448"/>
    </source>
</evidence>
<sequence>MQRPEIGKILVPVKRVIDPCVAIRIKGDGTGVETAGVRMSMNPFDEIAVEAAVRVKESGAANEIIAVSCGVSACAETLRTALAMGADRAILIETGIELQPLAVARVLVALCRKELPDLVICGKQAIDSDAGQTGAMLAALLDWPLATRVSHLNVSEGQVLATCETDDGCEVWQLRLPALLTVELGLNTPRYVTLPNLMKAKKKPLDTLRLEALGINVGSRLAQVSISAPPPRRAGVRVADVGELIRCLRDEARVL</sequence>
<evidence type="ECO:0000256" key="1">
    <source>
        <dbReference type="ARBA" id="ARBA00007557"/>
    </source>
</evidence>
<keyword evidence="4" id="KW-0249">Electron transport</keyword>
<dbReference type="InterPro" id="IPR014730">
    <property type="entry name" value="ETF_a/b_N"/>
</dbReference>
<evidence type="ECO:0000313" key="7">
    <source>
        <dbReference type="Proteomes" id="UP001574673"/>
    </source>
</evidence>
<reference evidence="7" key="1">
    <citation type="submission" date="2024-06" db="EMBL/GenBank/DDBJ databases">
        <title>Radixoralia hellwigii gen. nov., sp nov., isolated from a root canal in the human oral cavity.</title>
        <authorList>
            <person name="Bartsch S."/>
            <person name="Wittmer A."/>
            <person name="Schulz A.-K."/>
            <person name="Neumann-Schaal M."/>
            <person name="Wolf J."/>
            <person name="Gronow S."/>
            <person name="Tennert C."/>
            <person name="Haecker G."/>
            <person name="Cieplik F."/>
            <person name="Al-Ahmad A."/>
        </authorList>
    </citation>
    <scope>NUCLEOTIDE SEQUENCE [LARGE SCALE GENOMIC DNA]</scope>
    <source>
        <strain evidence="7">Wk13</strain>
    </source>
</reference>
<organism evidence="6 7">
    <name type="scientific">Dentiradicibacter hellwigii</name>
    <dbReference type="NCBI Taxonomy" id="3149053"/>
    <lineage>
        <taxon>Bacteria</taxon>
        <taxon>Pseudomonadati</taxon>
        <taxon>Pseudomonadota</taxon>
        <taxon>Betaproteobacteria</taxon>
        <taxon>Rhodocyclales</taxon>
        <taxon>Rhodocyclaceae</taxon>
        <taxon>Dentiradicibacter</taxon>
    </lineage>
</organism>
<comment type="caution">
    <text evidence="6">The sequence shown here is derived from an EMBL/GenBank/DDBJ whole genome shotgun (WGS) entry which is preliminary data.</text>
</comment>